<dbReference type="Proteomes" id="UP001589838">
    <property type="component" value="Unassembled WGS sequence"/>
</dbReference>
<comment type="caution">
    <text evidence="2">The sequence shown here is derived from an EMBL/GenBank/DDBJ whole genome shotgun (WGS) entry which is preliminary data.</text>
</comment>
<evidence type="ECO:0000313" key="3">
    <source>
        <dbReference type="Proteomes" id="UP001589838"/>
    </source>
</evidence>
<name>A0ABV6KB92_9BACI</name>
<sequence length="43" mass="4988">MSRTGDNNKKKKDNNALNRQKNEHAQSNAQHGKHDYSKKTDHL</sequence>
<evidence type="ECO:0000256" key="1">
    <source>
        <dbReference type="SAM" id="MobiDB-lite"/>
    </source>
</evidence>
<feature type="compositionally biased region" description="Basic and acidic residues" evidence="1">
    <location>
        <begin position="32"/>
        <end position="43"/>
    </location>
</feature>
<accession>A0ABV6KB92</accession>
<protein>
    <submittedName>
        <fullName evidence="2">DUF3941 domain-containing protein</fullName>
    </submittedName>
</protein>
<reference evidence="2 3" key="1">
    <citation type="submission" date="2024-09" db="EMBL/GenBank/DDBJ databases">
        <authorList>
            <person name="Sun Q."/>
            <person name="Mori K."/>
        </authorList>
    </citation>
    <scope>NUCLEOTIDE SEQUENCE [LARGE SCALE GENOMIC DNA]</scope>
    <source>
        <strain evidence="2 3">NCAIM B.02610</strain>
    </source>
</reference>
<proteinExistence type="predicted"/>
<dbReference type="Pfam" id="PF13081">
    <property type="entry name" value="DUF3941"/>
    <property type="match status" value="1"/>
</dbReference>
<organism evidence="2 3">
    <name type="scientific">Halalkalibacter kiskunsagensis</name>
    <dbReference type="NCBI Taxonomy" id="1548599"/>
    <lineage>
        <taxon>Bacteria</taxon>
        <taxon>Bacillati</taxon>
        <taxon>Bacillota</taxon>
        <taxon>Bacilli</taxon>
        <taxon>Bacillales</taxon>
        <taxon>Bacillaceae</taxon>
        <taxon>Halalkalibacter</taxon>
    </lineage>
</organism>
<dbReference type="RefSeq" id="WP_335963687.1">
    <property type="nucleotide sequence ID" value="NZ_JAXBLX010000059.1"/>
</dbReference>
<evidence type="ECO:0000313" key="2">
    <source>
        <dbReference type="EMBL" id="MFC0469363.1"/>
    </source>
</evidence>
<dbReference type="InterPro" id="IPR025077">
    <property type="entry name" value="DUF3941"/>
</dbReference>
<dbReference type="EMBL" id="JBHLUX010000005">
    <property type="protein sequence ID" value="MFC0469363.1"/>
    <property type="molecule type" value="Genomic_DNA"/>
</dbReference>
<keyword evidence="3" id="KW-1185">Reference proteome</keyword>
<gene>
    <name evidence="2" type="ORF">ACFFHM_02120</name>
</gene>
<feature type="region of interest" description="Disordered" evidence="1">
    <location>
        <begin position="1"/>
        <end position="43"/>
    </location>
</feature>